<protein>
    <submittedName>
        <fullName evidence="2">Uncharacterized protein</fullName>
    </submittedName>
</protein>
<feature type="compositionally biased region" description="Acidic residues" evidence="1">
    <location>
        <begin position="179"/>
        <end position="188"/>
    </location>
</feature>
<feature type="compositionally biased region" description="Low complexity" evidence="1">
    <location>
        <begin position="191"/>
        <end position="216"/>
    </location>
</feature>
<dbReference type="Proteomes" id="UP000009096">
    <property type="component" value="Chromosome 3"/>
</dbReference>
<proteinExistence type="predicted"/>
<dbReference type="RefSeq" id="XP_018750850.1">
    <property type="nucleotide sequence ID" value="XM_018893911.1"/>
</dbReference>
<gene>
    <name evidence="2" type="ORF">FVEG_05665</name>
</gene>
<organism evidence="2 3">
    <name type="scientific">Gibberella moniliformis (strain M3125 / FGSC 7600)</name>
    <name type="common">Maize ear and stalk rot fungus</name>
    <name type="synonym">Fusarium verticillioides</name>
    <dbReference type="NCBI Taxonomy" id="334819"/>
    <lineage>
        <taxon>Eukaryota</taxon>
        <taxon>Fungi</taxon>
        <taxon>Dikarya</taxon>
        <taxon>Ascomycota</taxon>
        <taxon>Pezizomycotina</taxon>
        <taxon>Sordariomycetes</taxon>
        <taxon>Hypocreomycetidae</taxon>
        <taxon>Hypocreales</taxon>
        <taxon>Nectriaceae</taxon>
        <taxon>Fusarium</taxon>
        <taxon>Fusarium fujikuroi species complex</taxon>
    </lineage>
</organism>
<evidence type="ECO:0000313" key="3">
    <source>
        <dbReference type="Proteomes" id="UP000009096"/>
    </source>
</evidence>
<accession>W7MAZ2</accession>
<name>W7MAZ2_GIBM7</name>
<feature type="region of interest" description="Disordered" evidence="1">
    <location>
        <begin position="159"/>
        <end position="219"/>
    </location>
</feature>
<sequence>MRVLAASSQRQKLARPMLSPSLSRRVTFSCSSIIITKTNIRYSFFTYSRYSFKSFSYYFSTHKHFVIMSSTTLSTASAVPTACTNLYDTPNQDNTCAMPFKANHTEIMQKCCGDAKIVSYYNGCGLYCVALDQTIGDLAKCLFANGAPDADVFCSGSKKTTKTKDADVPATAQASVISGDDDDKDDDDKSSTGTASGTSTATGTSSSSSETSTESGNAAAGFAPKSSINTLGLAIGALLFSSMAAGAFQL</sequence>
<dbReference type="EMBL" id="DS022247">
    <property type="protein sequence ID" value="EWG44659.1"/>
    <property type="molecule type" value="Genomic_DNA"/>
</dbReference>
<dbReference type="eggNOG" id="ENOG502SUQ0">
    <property type="taxonomic scope" value="Eukaryota"/>
</dbReference>
<dbReference type="GeneID" id="30063642"/>
<dbReference type="OrthoDB" id="3520229at2759"/>
<reference evidence="2 3" key="1">
    <citation type="journal article" date="2010" name="Nature">
        <title>Comparative genomics reveals mobile pathogenicity chromosomes in Fusarium.</title>
        <authorList>
            <person name="Ma L.J."/>
            <person name="van der Does H.C."/>
            <person name="Borkovich K.A."/>
            <person name="Coleman J.J."/>
            <person name="Daboussi M.J."/>
            <person name="Di Pietro A."/>
            <person name="Dufresne M."/>
            <person name="Freitag M."/>
            <person name="Grabherr M."/>
            <person name="Henrissat B."/>
            <person name="Houterman P.M."/>
            <person name="Kang S."/>
            <person name="Shim W.B."/>
            <person name="Woloshuk C."/>
            <person name="Xie X."/>
            <person name="Xu J.R."/>
            <person name="Antoniw J."/>
            <person name="Baker S.E."/>
            <person name="Bluhm B.H."/>
            <person name="Breakspear A."/>
            <person name="Brown D.W."/>
            <person name="Butchko R.A."/>
            <person name="Chapman S."/>
            <person name="Coulson R."/>
            <person name="Coutinho P.M."/>
            <person name="Danchin E.G."/>
            <person name="Diener A."/>
            <person name="Gale L.R."/>
            <person name="Gardiner D.M."/>
            <person name="Goff S."/>
            <person name="Hammond-Kosack K.E."/>
            <person name="Hilburn K."/>
            <person name="Hua-Van A."/>
            <person name="Jonkers W."/>
            <person name="Kazan K."/>
            <person name="Kodira C.D."/>
            <person name="Koehrsen M."/>
            <person name="Kumar L."/>
            <person name="Lee Y.H."/>
            <person name="Li L."/>
            <person name="Manners J.M."/>
            <person name="Miranda-Saavedra D."/>
            <person name="Mukherjee M."/>
            <person name="Park G."/>
            <person name="Park J."/>
            <person name="Park S.Y."/>
            <person name="Proctor R.H."/>
            <person name="Regev A."/>
            <person name="Ruiz-Roldan M.C."/>
            <person name="Sain D."/>
            <person name="Sakthikumar S."/>
            <person name="Sykes S."/>
            <person name="Schwartz D.C."/>
            <person name="Turgeon B.G."/>
            <person name="Wapinski I."/>
            <person name="Yoder O."/>
            <person name="Young S."/>
            <person name="Zeng Q."/>
            <person name="Zhou S."/>
            <person name="Galagan J."/>
            <person name="Cuomo C.A."/>
            <person name="Kistler H.C."/>
            <person name="Rep M."/>
        </authorList>
    </citation>
    <scope>NUCLEOTIDE SEQUENCE [LARGE SCALE GENOMIC DNA]</scope>
    <source>
        <strain evidence="3">M3125 / FGSC 7600</strain>
    </source>
</reference>
<keyword evidence="3" id="KW-1185">Reference proteome</keyword>
<dbReference type="VEuPathDB" id="FungiDB:FVEG_05665"/>
<dbReference type="AlphaFoldDB" id="W7MAZ2"/>
<dbReference type="KEGG" id="fvr:FVEG_05665"/>
<evidence type="ECO:0000256" key="1">
    <source>
        <dbReference type="SAM" id="MobiDB-lite"/>
    </source>
</evidence>
<evidence type="ECO:0000313" key="2">
    <source>
        <dbReference type="EMBL" id="EWG44659.1"/>
    </source>
</evidence>
<dbReference type="STRING" id="334819.W7MAZ2"/>